<dbReference type="Proteomes" id="UP000073816">
    <property type="component" value="Chromosome"/>
</dbReference>
<dbReference type="CDD" id="cd00090">
    <property type="entry name" value="HTH_ARSR"/>
    <property type="match status" value="1"/>
</dbReference>
<reference evidence="6" key="1">
    <citation type="submission" date="2015-09" db="EMBL/GenBank/DDBJ databases">
        <title>Complete sequence of Algoriphagus sp. M8-2.</title>
        <authorList>
            <person name="Shintani M."/>
        </authorList>
    </citation>
    <scope>NUCLEOTIDE SEQUENCE [LARGE SCALE GENOMIC DNA]</scope>
    <source>
        <strain evidence="6">M8-2</strain>
    </source>
</reference>
<dbReference type="Gene3D" id="1.10.10.10">
    <property type="entry name" value="Winged helix-like DNA-binding domain superfamily/Winged helix DNA-binding domain"/>
    <property type="match status" value="1"/>
</dbReference>
<evidence type="ECO:0000256" key="3">
    <source>
        <dbReference type="ARBA" id="ARBA00023163"/>
    </source>
</evidence>
<dbReference type="InterPro" id="IPR051081">
    <property type="entry name" value="HTH_MetalResp_TranReg"/>
</dbReference>
<dbReference type="InterPro" id="IPR036390">
    <property type="entry name" value="WH_DNA-bd_sf"/>
</dbReference>
<reference evidence="5 6" key="2">
    <citation type="journal article" date="2016" name="Genome Announc.">
        <title>Complete Genome Sequence of Algoriphagus sp. Strain M8-2, Isolated from a Brackish Lake.</title>
        <authorList>
            <person name="Muraguchi Y."/>
            <person name="Kushimoto K."/>
            <person name="Ohtsubo Y."/>
            <person name="Suzuki T."/>
            <person name="Dohra H."/>
            <person name="Kimbara K."/>
            <person name="Shintani M."/>
        </authorList>
    </citation>
    <scope>NUCLEOTIDE SEQUENCE [LARGE SCALE GENOMIC DNA]</scope>
    <source>
        <strain evidence="5 6">M8-2</strain>
    </source>
</reference>
<dbReference type="EMBL" id="CP012836">
    <property type="protein sequence ID" value="AMQ55443.1"/>
    <property type="molecule type" value="Genomic_DNA"/>
</dbReference>
<dbReference type="GO" id="GO:0003700">
    <property type="term" value="F:DNA-binding transcription factor activity"/>
    <property type="evidence" value="ECO:0007669"/>
    <property type="project" value="InterPro"/>
</dbReference>
<feature type="domain" description="HTH arsR-type" evidence="4">
    <location>
        <begin position="8"/>
        <end position="106"/>
    </location>
</feature>
<dbReference type="NCBIfam" id="NF033788">
    <property type="entry name" value="HTH_metalloreg"/>
    <property type="match status" value="1"/>
</dbReference>
<keyword evidence="2" id="KW-0238">DNA-binding</keyword>
<dbReference type="PANTHER" id="PTHR33154">
    <property type="entry name" value="TRANSCRIPTIONAL REGULATOR, ARSR FAMILY"/>
    <property type="match status" value="1"/>
</dbReference>
<evidence type="ECO:0000313" key="6">
    <source>
        <dbReference type="Proteomes" id="UP000073816"/>
    </source>
</evidence>
<keyword evidence="6" id="KW-1185">Reference proteome</keyword>
<dbReference type="Pfam" id="PF01022">
    <property type="entry name" value="HTH_5"/>
    <property type="match status" value="1"/>
</dbReference>
<evidence type="ECO:0000256" key="2">
    <source>
        <dbReference type="ARBA" id="ARBA00023125"/>
    </source>
</evidence>
<dbReference type="SUPFAM" id="SSF46785">
    <property type="entry name" value="Winged helix' DNA-binding domain"/>
    <property type="match status" value="1"/>
</dbReference>
<keyword evidence="1" id="KW-0805">Transcription regulation</keyword>
<dbReference type="GO" id="GO:0003677">
    <property type="term" value="F:DNA binding"/>
    <property type="evidence" value="ECO:0007669"/>
    <property type="project" value="UniProtKB-KW"/>
</dbReference>
<keyword evidence="3" id="KW-0804">Transcription</keyword>
<organism evidence="5 6">
    <name type="scientific">Algoriphagus sanaruensis</name>
    <dbReference type="NCBI Taxonomy" id="1727163"/>
    <lineage>
        <taxon>Bacteria</taxon>
        <taxon>Pseudomonadati</taxon>
        <taxon>Bacteroidota</taxon>
        <taxon>Cytophagia</taxon>
        <taxon>Cytophagales</taxon>
        <taxon>Cyclobacteriaceae</taxon>
        <taxon>Algoriphagus</taxon>
    </lineage>
</organism>
<dbReference type="RefSeq" id="WP_067543794.1">
    <property type="nucleotide sequence ID" value="NZ_CP012836.1"/>
</dbReference>
<name>A0A142EJY8_9BACT</name>
<dbReference type="PROSITE" id="PS50987">
    <property type="entry name" value="HTH_ARSR_2"/>
    <property type="match status" value="1"/>
</dbReference>
<dbReference type="KEGG" id="alm:AO498_03460"/>
<evidence type="ECO:0000259" key="4">
    <source>
        <dbReference type="PROSITE" id="PS50987"/>
    </source>
</evidence>
<evidence type="ECO:0000313" key="5">
    <source>
        <dbReference type="EMBL" id="AMQ55443.1"/>
    </source>
</evidence>
<dbReference type="PATRIC" id="fig|1727163.4.peg.717"/>
<dbReference type="OrthoDB" id="9800049at2"/>
<dbReference type="InterPro" id="IPR036388">
    <property type="entry name" value="WH-like_DNA-bd_sf"/>
</dbReference>
<protein>
    <submittedName>
        <fullName evidence="5">ArsR family transcriptional regulator</fullName>
    </submittedName>
</protein>
<dbReference type="SMART" id="SM00418">
    <property type="entry name" value="HTH_ARSR"/>
    <property type="match status" value="1"/>
</dbReference>
<proteinExistence type="predicted"/>
<dbReference type="STRING" id="1727163.AO498_03460"/>
<dbReference type="PRINTS" id="PR00778">
    <property type="entry name" value="HTHARSR"/>
</dbReference>
<dbReference type="PANTHER" id="PTHR33154:SF15">
    <property type="entry name" value="REGULATORY PROTEIN ARSR"/>
    <property type="match status" value="1"/>
</dbReference>
<dbReference type="InterPro" id="IPR011991">
    <property type="entry name" value="ArsR-like_HTH"/>
</dbReference>
<dbReference type="InterPro" id="IPR001845">
    <property type="entry name" value="HTH_ArsR_DNA-bd_dom"/>
</dbReference>
<dbReference type="AlphaFoldDB" id="A0A142EJY8"/>
<sequence>MGVTQVHLYTEEQNKMALLAKAIGHPARIAILEHMIKTKSCINGDLVLEIGLAQATISQHLRELKDAGIIQGTIDGNRVNYCINPENWKEISSLFQSFFDSYSNCASPACT</sequence>
<evidence type="ECO:0000256" key="1">
    <source>
        <dbReference type="ARBA" id="ARBA00023015"/>
    </source>
</evidence>
<accession>A0A142EJY8</accession>
<gene>
    <name evidence="5" type="ORF">AO498_03460</name>
</gene>